<dbReference type="EMBL" id="CM015723">
    <property type="protein sequence ID" value="KAF3697164.1"/>
    <property type="molecule type" value="Genomic_DNA"/>
</dbReference>
<sequence>MEKEREESLPAAVEKEEDKNMWLVSSAALEEISDDLALHSKTQEIAAYLITFEKHEEWLTTSPKTRMLMATACQYWLSVMQQFRLPVCSEVSAPCRDISAHMSLGSSPYCTSTDALATQQNIPRCRGAIISGHRAPEDPVLHCFHPVNNPDKDSYAHLGLSELGEIKPTGENREDRSEVNPESTS</sequence>
<dbReference type="Proteomes" id="UP000503349">
    <property type="component" value="Chromosome 12"/>
</dbReference>
<evidence type="ECO:0000256" key="1">
    <source>
        <dbReference type="SAM" id="MobiDB-lite"/>
    </source>
</evidence>
<feature type="compositionally biased region" description="Basic and acidic residues" evidence="1">
    <location>
        <begin position="164"/>
        <end position="179"/>
    </location>
</feature>
<reference evidence="3" key="2">
    <citation type="submission" date="2019-02" db="EMBL/GenBank/DDBJ databases">
        <title>Opniocepnalus argus Var Kimnra genome.</title>
        <authorList>
            <person name="Zhou C."/>
            <person name="Xiao S."/>
        </authorList>
    </citation>
    <scope>NUCLEOTIDE SEQUENCE [LARGE SCALE GENOMIC DNA]</scope>
</reference>
<proteinExistence type="predicted"/>
<accession>A0A6G1Q436</accession>
<protein>
    <submittedName>
        <fullName evidence="2">Calmodulin-binding transcription activator 1</fullName>
    </submittedName>
</protein>
<organism evidence="2 3">
    <name type="scientific">Channa argus</name>
    <name type="common">Northern snakehead</name>
    <name type="synonym">Ophicephalus argus</name>
    <dbReference type="NCBI Taxonomy" id="215402"/>
    <lineage>
        <taxon>Eukaryota</taxon>
        <taxon>Metazoa</taxon>
        <taxon>Chordata</taxon>
        <taxon>Craniata</taxon>
        <taxon>Vertebrata</taxon>
        <taxon>Euteleostomi</taxon>
        <taxon>Actinopterygii</taxon>
        <taxon>Neopterygii</taxon>
        <taxon>Teleostei</taxon>
        <taxon>Neoteleostei</taxon>
        <taxon>Acanthomorphata</taxon>
        <taxon>Anabantaria</taxon>
        <taxon>Anabantiformes</taxon>
        <taxon>Channoidei</taxon>
        <taxon>Channidae</taxon>
        <taxon>Channa</taxon>
    </lineage>
</organism>
<dbReference type="AlphaFoldDB" id="A0A6G1Q436"/>
<keyword evidence="3" id="KW-1185">Reference proteome</keyword>
<evidence type="ECO:0000313" key="3">
    <source>
        <dbReference type="Proteomes" id="UP000503349"/>
    </source>
</evidence>
<reference evidence="2 3" key="1">
    <citation type="submission" date="2019-02" db="EMBL/GenBank/DDBJ databases">
        <title>Opniocepnalus argus genome.</title>
        <authorList>
            <person name="Zhou C."/>
            <person name="Xiao S."/>
        </authorList>
    </citation>
    <scope>NUCLEOTIDE SEQUENCE [LARGE SCALE GENOMIC DNA]</scope>
    <source>
        <strain evidence="2">OARG1902GOOAL</strain>
        <tissue evidence="2">Muscle</tissue>
    </source>
</reference>
<gene>
    <name evidence="2" type="ORF">EXN66_Car012844</name>
</gene>
<feature type="region of interest" description="Disordered" evidence="1">
    <location>
        <begin position="162"/>
        <end position="185"/>
    </location>
</feature>
<name>A0A6G1Q436_CHAAH</name>
<evidence type="ECO:0000313" key="2">
    <source>
        <dbReference type="EMBL" id="KAF3697164.1"/>
    </source>
</evidence>